<feature type="transmembrane region" description="Helical" evidence="1">
    <location>
        <begin position="20"/>
        <end position="42"/>
    </location>
</feature>
<feature type="transmembrane region" description="Helical" evidence="1">
    <location>
        <begin position="209"/>
        <end position="228"/>
    </location>
</feature>
<keyword evidence="1" id="KW-1133">Transmembrane helix</keyword>
<organism evidence="2 3">
    <name type="scientific">Frigoriglobus tundricola</name>
    <dbReference type="NCBI Taxonomy" id="2774151"/>
    <lineage>
        <taxon>Bacteria</taxon>
        <taxon>Pseudomonadati</taxon>
        <taxon>Planctomycetota</taxon>
        <taxon>Planctomycetia</taxon>
        <taxon>Gemmatales</taxon>
        <taxon>Gemmataceae</taxon>
        <taxon>Frigoriglobus</taxon>
    </lineage>
</organism>
<gene>
    <name evidence="2" type="ORF">FTUN_4822</name>
</gene>
<proteinExistence type="predicted"/>
<keyword evidence="1" id="KW-0472">Membrane</keyword>
<evidence type="ECO:0000256" key="1">
    <source>
        <dbReference type="SAM" id="Phobius"/>
    </source>
</evidence>
<reference evidence="3" key="1">
    <citation type="submission" date="2020-05" db="EMBL/GenBank/DDBJ databases">
        <title>Frigoriglobus tundricola gen. nov., sp. nov., a psychrotolerant cellulolytic planctomycete of the family Gemmataceae with two divergent copies of 16S rRNA gene.</title>
        <authorList>
            <person name="Kulichevskaya I.S."/>
            <person name="Ivanova A.A."/>
            <person name="Naumoff D.G."/>
            <person name="Beletsky A.V."/>
            <person name="Rijpstra W.I.C."/>
            <person name="Sinninghe Damste J.S."/>
            <person name="Mardanov A.V."/>
            <person name="Ravin N.V."/>
            <person name="Dedysh S.N."/>
        </authorList>
    </citation>
    <scope>NUCLEOTIDE SEQUENCE [LARGE SCALE GENOMIC DNA]</scope>
    <source>
        <strain evidence="3">PL17</strain>
    </source>
</reference>
<evidence type="ECO:0000313" key="3">
    <source>
        <dbReference type="Proteomes" id="UP000503447"/>
    </source>
</evidence>
<feature type="transmembrane region" description="Helical" evidence="1">
    <location>
        <begin position="166"/>
        <end position="189"/>
    </location>
</feature>
<dbReference type="AlphaFoldDB" id="A0A6M5YWE5"/>
<keyword evidence="1" id="KW-0812">Transmembrane</keyword>
<protein>
    <submittedName>
        <fullName evidence="2">Uncharacterized protein</fullName>
    </submittedName>
</protein>
<accession>A0A6M5YWE5</accession>
<dbReference type="EMBL" id="CP053452">
    <property type="protein sequence ID" value="QJW97252.1"/>
    <property type="molecule type" value="Genomic_DNA"/>
</dbReference>
<keyword evidence="3" id="KW-1185">Reference proteome</keyword>
<sequence>MYESEEILMKELQFSLYEVFGYLLPGTALCAGLGLVFWALYFPRPAILFDLKTAEVWVTFITFGYVAGHVAQAIGNKIVKQFTSAEEKIVTDSNAFPAELVKACREKVAKMLTTDSQPGLVLADGSNAAEPAKDLPPLWLYRFCDDAVLRSGKLGEREVYIYREGFYRGTFVGFVVLTVGWVAFALRLWFGAENGTARIGTAEMTGARVAYFAVLSAVAARFLWVRYWRFAEYRVTQALLGFLTIKDKASDKTEDKVVKNETN</sequence>
<name>A0A6M5YWE5_9BACT</name>
<dbReference type="KEGG" id="ftj:FTUN_4822"/>
<dbReference type="Proteomes" id="UP000503447">
    <property type="component" value="Chromosome"/>
</dbReference>
<evidence type="ECO:0000313" key="2">
    <source>
        <dbReference type="EMBL" id="QJW97252.1"/>
    </source>
</evidence>